<name>A0AAV4T478_9ARAC</name>
<protein>
    <submittedName>
        <fullName evidence="2">Uncharacterized protein</fullName>
    </submittedName>
</protein>
<dbReference type="EMBL" id="BPLQ01009022">
    <property type="protein sequence ID" value="GIY40984.1"/>
    <property type="molecule type" value="Genomic_DNA"/>
</dbReference>
<sequence length="110" mass="12215">MLLFVVLVALSTMSKYVAFGNTNIETSTYYDPKVETTPSNLSGVTRRSITGDRCRARQRVKIDRRAKDIILEDSIFGSELSASYLRDDLSLPGTLPVPIPREFSTDKGAL</sequence>
<accession>A0AAV4T478</accession>
<dbReference type="Proteomes" id="UP001054837">
    <property type="component" value="Unassembled WGS sequence"/>
</dbReference>
<proteinExistence type="predicted"/>
<keyword evidence="1" id="KW-0732">Signal</keyword>
<reference evidence="2 3" key="1">
    <citation type="submission" date="2021-06" db="EMBL/GenBank/DDBJ databases">
        <title>Caerostris darwini draft genome.</title>
        <authorList>
            <person name="Kono N."/>
            <person name="Arakawa K."/>
        </authorList>
    </citation>
    <scope>NUCLEOTIDE SEQUENCE [LARGE SCALE GENOMIC DNA]</scope>
</reference>
<dbReference type="AlphaFoldDB" id="A0AAV4T478"/>
<gene>
    <name evidence="2" type="ORF">CDAR_168481</name>
</gene>
<keyword evidence="3" id="KW-1185">Reference proteome</keyword>
<feature type="chain" id="PRO_5043820077" evidence="1">
    <location>
        <begin position="19"/>
        <end position="110"/>
    </location>
</feature>
<evidence type="ECO:0000313" key="3">
    <source>
        <dbReference type="Proteomes" id="UP001054837"/>
    </source>
</evidence>
<comment type="caution">
    <text evidence="2">The sequence shown here is derived from an EMBL/GenBank/DDBJ whole genome shotgun (WGS) entry which is preliminary data.</text>
</comment>
<organism evidence="2 3">
    <name type="scientific">Caerostris darwini</name>
    <dbReference type="NCBI Taxonomy" id="1538125"/>
    <lineage>
        <taxon>Eukaryota</taxon>
        <taxon>Metazoa</taxon>
        <taxon>Ecdysozoa</taxon>
        <taxon>Arthropoda</taxon>
        <taxon>Chelicerata</taxon>
        <taxon>Arachnida</taxon>
        <taxon>Araneae</taxon>
        <taxon>Araneomorphae</taxon>
        <taxon>Entelegynae</taxon>
        <taxon>Araneoidea</taxon>
        <taxon>Araneidae</taxon>
        <taxon>Caerostris</taxon>
    </lineage>
</organism>
<evidence type="ECO:0000313" key="2">
    <source>
        <dbReference type="EMBL" id="GIY40984.1"/>
    </source>
</evidence>
<evidence type="ECO:0000256" key="1">
    <source>
        <dbReference type="SAM" id="SignalP"/>
    </source>
</evidence>
<feature type="signal peptide" evidence="1">
    <location>
        <begin position="1"/>
        <end position="18"/>
    </location>
</feature>